<dbReference type="Proteomes" id="UP001153269">
    <property type="component" value="Unassembled WGS sequence"/>
</dbReference>
<name>A0A9N7Y8H1_PLEPL</name>
<feature type="compositionally biased region" description="Polar residues" evidence="1">
    <location>
        <begin position="83"/>
        <end position="96"/>
    </location>
</feature>
<protein>
    <submittedName>
        <fullName evidence="2">Uncharacterized protein</fullName>
    </submittedName>
</protein>
<feature type="compositionally biased region" description="Acidic residues" evidence="1">
    <location>
        <begin position="11"/>
        <end position="21"/>
    </location>
</feature>
<sequence length="238" mass="27013">MWVEALVFRQEEEEEEEEEEEVGRGRRSNERRRKKEENENEGGSTDDSNIPAAAKGNNLRSEDNRDRKSGLRPGPGPDGRLQLNGTRWTLGSRTGPNAVTIKGSLVDVVEEHKYLDVHRDKLDWWKLIGRRLVSMHENRATELRSSWRPGRFISLCPLLIVILPETSSRHLGLKITSSSKETTKSAAGSQQRDTALWNPGTTTPEPAPRHLDHIQKHSSCFRPELKSRSVPDMFLTCS</sequence>
<comment type="caution">
    <text evidence="2">The sequence shown here is derived from an EMBL/GenBank/DDBJ whole genome shotgun (WGS) entry which is preliminary data.</text>
</comment>
<organism evidence="2 3">
    <name type="scientific">Pleuronectes platessa</name>
    <name type="common">European plaice</name>
    <dbReference type="NCBI Taxonomy" id="8262"/>
    <lineage>
        <taxon>Eukaryota</taxon>
        <taxon>Metazoa</taxon>
        <taxon>Chordata</taxon>
        <taxon>Craniata</taxon>
        <taxon>Vertebrata</taxon>
        <taxon>Euteleostomi</taxon>
        <taxon>Actinopterygii</taxon>
        <taxon>Neopterygii</taxon>
        <taxon>Teleostei</taxon>
        <taxon>Neoteleostei</taxon>
        <taxon>Acanthomorphata</taxon>
        <taxon>Carangaria</taxon>
        <taxon>Pleuronectiformes</taxon>
        <taxon>Pleuronectoidei</taxon>
        <taxon>Pleuronectidae</taxon>
        <taxon>Pleuronectes</taxon>
    </lineage>
</organism>
<evidence type="ECO:0000256" key="1">
    <source>
        <dbReference type="SAM" id="MobiDB-lite"/>
    </source>
</evidence>
<gene>
    <name evidence="2" type="ORF">PLEPLA_LOCUS4418</name>
</gene>
<feature type="compositionally biased region" description="Polar residues" evidence="1">
    <location>
        <begin position="186"/>
        <end position="204"/>
    </location>
</feature>
<accession>A0A9N7Y8H1</accession>
<feature type="region of interest" description="Disordered" evidence="1">
    <location>
        <begin position="177"/>
        <end position="210"/>
    </location>
</feature>
<evidence type="ECO:0000313" key="3">
    <source>
        <dbReference type="Proteomes" id="UP001153269"/>
    </source>
</evidence>
<reference evidence="2" key="1">
    <citation type="submission" date="2020-03" db="EMBL/GenBank/DDBJ databases">
        <authorList>
            <person name="Weist P."/>
        </authorList>
    </citation>
    <scope>NUCLEOTIDE SEQUENCE</scope>
</reference>
<evidence type="ECO:0000313" key="2">
    <source>
        <dbReference type="EMBL" id="CAB1416627.1"/>
    </source>
</evidence>
<feature type="compositionally biased region" description="Basic and acidic residues" evidence="1">
    <location>
        <begin position="60"/>
        <end position="69"/>
    </location>
</feature>
<dbReference type="AlphaFoldDB" id="A0A9N7Y8H1"/>
<proteinExistence type="predicted"/>
<dbReference type="EMBL" id="CADEAL010000221">
    <property type="protein sequence ID" value="CAB1416627.1"/>
    <property type="molecule type" value="Genomic_DNA"/>
</dbReference>
<feature type="region of interest" description="Disordered" evidence="1">
    <location>
        <begin position="1"/>
        <end position="96"/>
    </location>
</feature>
<keyword evidence="3" id="KW-1185">Reference proteome</keyword>